<dbReference type="Gene3D" id="3.30.420.10">
    <property type="entry name" value="Ribonuclease H-like superfamily/Ribonuclease H"/>
    <property type="match status" value="1"/>
</dbReference>
<organism evidence="5 6">
    <name type="scientific">Pseudocercospora fuligena</name>
    <dbReference type="NCBI Taxonomy" id="685502"/>
    <lineage>
        <taxon>Eukaryota</taxon>
        <taxon>Fungi</taxon>
        <taxon>Dikarya</taxon>
        <taxon>Ascomycota</taxon>
        <taxon>Pezizomycotina</taxon>
        <taxon>Dothideomycetes</taxon>
        <taxon>Dothideomycetidae</taxon>
        <taxon>Mycosphaerellales</taxon>
        <taxon>Mycosphaerellaceae</taxon>
        <taxon>Pseudocercospora</taxon>
    </lineage>
</organism>
<keyword evidence="3" id="KW-0269">Exonuclease</keyword>
<reference evidence="5" key="1">
    <citation type="submission" date="2020-04" db="EMBL/GenBank/DDBJ databases">
        <title>Draft genome resource of the tomato pathogen Pseudocercospora fuligena.</title>
        <authorList>
            <person name="Zaccaron A."/>
        </authorList>
    </citation>
    <scope>NUCLEOTIDE SEQUENCE</scope>
    <source>
        <strain evidence="5">PF001</strain>
    </source>
</reference>
<dbReference type="GO" id="GO:0003676">
    <property type="term" value="F:nucleic acid binding"/>
    <property type="evidence" value="ECO:0007669"/>
    <property type="project" value="InterPro"/>
</dbReference>
<protein>
    <recommendedName>
        <fullName evidence="7">Exonuclease domain-containing protein</fullName>
    </recommendedName>
</protein>
<dbReference type="EMBL" id="JABCIY010000241">
    <property type="protein sequence ID" value="KAF7187048.1"/>
    <property type="molecule type" value="Genomic_DNA"/>
</dbReference>
<gene>
    <name evidence="5" type="ORF">HII31_11657</name>
</gene>
<evidence type="ECO:0000256" key="4">
    <source>
        <dbReference type="SAM" id="MobiDB-lite"/>
    </source>
</evidence>
<evidence type="ECO:0000313" key="5">
    <source>
        <dbReference type="EMBL" id="KAF7187048.1"/>
    </source>
</evidence>
<proteinExistence type="predicted"/>
<evidence type="ECO:0000256" key="2">
    <source>
        <dbReference type="ARBA" id="ARBA00022801"/>
    </source>
</evidence>
<dbReference type="PANTHER" id="PTHR12801">
    <property type="entry name" value="RNA EXONUCLEASE REXO1 / RECO3 FAMILY MEMBER-RELATED"/>
    <property type="match status" value="1"/>
</dbReference>
<keyword evidence="1" id="KW-0540">Nuclease</keyword>
<dbReference type="AlphaFoldDB" id="A0A8H6VCB8"/>
<feature type="compositionally biased region" description="Basic residues" evidence="4">
    <location>
        <begin position="254"/>
        <end position="268"/>
    </location>
</feature>
<dbReference type="Proteomes" id="UP000660729">
    <property type="component" value="Unassembled WGS sequence"/>
</dbReference>
<sequence length="290" mass="32586">MPSRVRFLGWEPTTTPPPDSNNPANPTQLRAPDAPAKGTGVAEQVVPRFDLLLPGEPIAVDVELQQYSKDDGKSYQHRIGWIGATNTREEAVLSVQCKYKWELNLKPGLPPKRLNFGVTWESIRPENGAVPGHIVEGWCVELFKNRPIIVHDGYHDTHCFYIRNPFEMCTGVIDTQVLYAGDARKDQVSLREAAEKFLGRIIQVNDHTPIEDASATMALYLKKFPYDRVSEAAKWAPMYEQPKQHQKEKEHLGPQRRGHGKANGKGKGKGTAVKSHFKLKENEFPTLGSK</sequence>
<keyword evidence="2" id="KW-0378">Hydrolase</keyword>
<dbReference type="GO" id="GO:0004527">
    <property type="term" value="F:exonuclease activity"/>
    <property type="evidence" value="ECO:0007669"/>
    <property type="project" value="UniProtKB-KW"/>
</dbReference>
<evidence type="ECO:0000256" key="3">
    <source>
        <dbReference type="ARBA" id="ARBA00022839"/>
    </source>
</evidence>
<feature type="region of interest" description="Disordered" evidence="4">
    <location>
        <begin position="1"/>
        <end position="37"/>
    </location>
</feature>
<dbReference type="OrthoDB" id="8191639at2759"/>
<dbReference type="InterPro" id="IPR012337">
    <property type="entry name" value="RNaseH-like_sf"/>
</dbReference>
<dbReference type="SUPFAM" id="SSF53098">
    <property type="entry name" value="Ribonuclease H-like"/>
    <property type="match status" value="1"/>
</dbReference>
<accession>A0A8H6VCB8</accession>
<evidence type="ECO:0000313" key="6">
    <source>
        <dbReference type="Proteomes" id="UP000660729"/>
    </source>
</evidence>
<dbReference type="GO" id="GO:0005634">
    <property type="term" value="C:nucleus"/>
    <property type="evidence" value="ECO:0007669"/>
    <property type="project" value="TreeGrafter"/>
</dbReference>
<evidence type="ECO:0008006" key="7">
    <source>
        <dbReference type="Google" id="ProtNLM"/>
    </source>
</evidence>
<dbReference type="InterPro" id="IPR036397">
    <property type="entry name" value="RNaseH_sf"/>
</dbReference>
<dbReference type="PANTHER" id="PTHR12801:SF45">
    <property type="entry name" value="RNA EXONUCLEASE 4"/>
    <property type="match status" value="1"/>
</dbReference>
<comment type="caution">
    <text evidence="5">The sequence shown here is derived from an EMBL/GenBank/DDBJ whole genome shotgun (WGS) entry which is preliminary data.</text>
</comment>
<name>A0A8H6VCB8_9PEZI</name>
<evidence type="ECO:0000256" key="1">
    <source>
        <dbReference type="ARBA" id="ARBA00022722"/>
    </source>
</evidence>
<dbReference type="InterPro" id="IPR047021">
    <property type="entry name" value="REXO1/3/4-like"/>
</dbReference>
<feature type="region of interest" description="Disordered" evidence="4">
    <location>
        <begin position="239"/>
        <end position="290"/>
    </location>
</feature>
<keyword evidence="6" id="KW-1185">Reference proteome</keyword>
<feature type="compositionally biased region" description="Basic and acidic residues" evidence="4">
    <location>
        <begin position="242"/>
        <end position="253"/>
    </location>
</feature>